<comment type="cofactor">
    <cofactor evidence="4">
        <name>Zn(2+)</name>
        <dbReference type="ChEBI" id="CHEBI:29105"/>
    </cofactor>
</comment>
<dbReference type="GO" id="GO:0008270">
    <property type="term" value="F:zinc ion binding"/>
    <property type="evidence" value="ECO:0007669"/>
    <property type="project" value="InterPro"/>
</dbReference>
<dbReference type="SUPFAM" id="SSF51735">
    <property type="entry name" value="NAD(P)-binding Rossmann-fold domains"/>
    <property type="match status" value="1"/>
</dbReference>
<dbReference type="InterPro" id="IPR050129">
    <property type="entry name" value="Zn_alcohol_dh"/>
</dbReference>
<dbReference type="InterPro" id="IPR036291">
    <property type="entry name" value="NAD(P)-bd_dom_sf"/>
</dbReference>
<dbReference type="OrthoDB" id="9769198at2"/>
<dbReference type="CDD" id="cd08234">
    <property type="entry name" value="threonine_DH_like"/>
    <property type="match status" value="1"/>
</dbReference>
<dbReference type="Pfam" id="PF00107">
    <property type="entry name" value="ADH_zinc_N"/>
    <property type="match status" value="1"/>
</dbReference>
<gene>
    <name evidence="6" type="primary">gutB_1</name>
    <name evidence="6" type="ORF">ERS852533_00438</name>
</gene>
<dbReference type="Proteomes" id="UP000095413">
    <property type="component" value="Unassembled WGS sequence"/>
</dbReference>
<dbReference type="SMART" id="SM00829">
    <property type="entry name" value="PKS_ER"/>
    <property type="match status" value="1"/>
</dbReference>
<dbReference type="Gene3D" id="3.40.50.720">
    <property type="entry name" value="NAD(P)-binding Rossmann-like Domain"/>
    <property type="match status" value="1"/>
</dbReference>
<dbReference type="Gene3D" id="3.90.180.10">
    <property type="entry name" value="Medium-chain alcohol dehydrogenases, catalytic domain"/>
    <property type="match status" value="1"/>
</dbReference>
<evidence type="ECO:0000256" key="3">
    <source>
        <dbReference type="ARBA" id="ARBA00023002"/>
    </source>
</evidence>
<evidence type="ECO:0000313" key="6">
    <source>
        <dbReference type="EMBL" id="CUP14495.1"/>
    </source>
</evidence>
<proteinExistence type="inferred from homology"/>
<feature type="domain" description="Enoyl reductase (ER)" evidence="5">
    <location>
        <begin position="14"/>
        <end position="346"/>
    </location>
</feature>
<evidence type="ECO:0000256" key="1">
    <source>
        <dbReference type="ARBA" id="ARBA00022723"/>
    </source>
</evidence>
<dbReference type="AlphaFoldDB" id="A0A174KYE2"/>
<dbReference type="InterPro" id="IPR011032">
    <property type="entry name" value="GroES-like_sf"/>
</dbReference>
<evidence type="ECO:0000256" key="4">
    <source>
        <dbReference type="RuleBase" id="RU361277"/>
    </source>
</evidence>
<dbReference type="Pfam" id="PF08240">
    <property type="entry name" value="ADH_N"/>
    <property type="match status" value="1"/>
</dbReference>
<dbReference type="PROSITE" id="PS00059">
    <property type="entry name" value="ADH_ZINC"/>
    <property type="match status" value="1"/>
</dbReference>
<comment type="similarity">
    <text evidence="4">Belongs to the zinc-containing alcohol dehydrogenase family.</text>
</comment>
<dbReference type="RefSeq" id="WP_055055334.1">
    <property type="nucleotide sequence ID" value="NZ_CZBA01000002.1"/>
</dbReference>
<protein>
    <submittedName>
        <fullName evidence="6">Sorbitol dehydrogenase</fullName>
        <ecNumber evidence="6">1.1.1.14</ecNumber>
    </submittedName>
</protein>
<dbReference type="InterPro" id="IPR013154">
    <property type="entry name" value="ADH-like_N"/>
</dbReference>
<sequence>MAKTMKALMYDKAGRENSSVRQIPYPECGDDEVIIKVMSCSICKGAEHDHDNGKGTDLAKYPVVPGHEFAGYVHEVGKNVTAFKPGDRVTADNTEYCGDCYYCRREESNYCPTFGSLGHNINGGFAEFVRVKKEKVFHIPDHLSFNAAALSEPVACCIHAVDRANVRYGDSVVIFGAGSMAQILGQLFKASNAEKVYMVAGKSSKLELAAKYGIIPVEMDRNDYSVHEKALLKDNPLGVDLIIDATGSTKVISESMKLLKKGGTLLQYAIVHSGEKVEMDPVLMFNNELTYTASFCQSHNFGRAVDALASGIVDGDNLVTGEFPLDDFYNGLDENVKDRNSIKVIIHPNTEE</sequence>
<dbReference type="SUPFAM" id="SSF50129">
    <property type="entry name" value="GroES-like"/>
    <property type="match status" value="1"/>
</dbReference>
<dbReference type="EMBL" id="CZBA01000002">
    <property type="protein sequence ID" value="CUP14495.1"/>
    <property type="molecule type" value="Genomic_DNA"/>
</dbReference>
<keyword evidence="3 6" id="KW-0560">Oxidoreductase</keyword>
<dbReference type="InterPro" id="IPR013149">
    <property type="entry name" value="ADH-like_C"/>
</dbReference>
<dbReference type="GO" id="GO:0003939">
    <property type="term" value="F:L-iditol 2-dehydrogenase (NAD+) activity"/>
    <property type="evidence" value="ECO:0007669"/>
    <property type="project" value="UniProtKB-EC"/>
</dbReference>
<dbReference type="PANTHER" id="PTHR43401:SF2">
    <property type="entry name" value="L-THREONINE 3-DEHYDROGENASE"/>
    <property type="match status" value="1"/>
</dbReference>
<organism evidence="6 7">
    <name type="scientific">Blautia obeum</name>
    <dbReference type="NCBI Taxonomy" id="40520"/>
    <lineage>
        <taxon>Bacteria</taxon>
        <taxon>Bacillati</taxon>
        <taxon>Bacillota</taxon>
        <taxon>Clostridia</taxon>
        <taxon>Lachnospirales</taxon>
        <taxon>Lachnospiraceae</taxon>
        <taxon>Blautia</taxon>
    </lineage>
</organism>
<dbReference type="PANTHER" id="PTHR43401">
    <property type="entry name" value="L-THREONINE 3-DEHYDROGENASE"/>
    <property type="match status" value="1"/>
</dbReference>
<name>A0A174KYE2_9FIRM</name>
<keyword evidence="2 4" id="KW-0862">Zinc</keyword>
<evidence type="ECO:0000256" key="2">
    <source>
        <dbReference type="ARBA" id="ARBA00022833"/>
    </source>
</evidence>
<reference evidence="6 7" key="1">
    <citation type="submission" date="2015-09" db="EMBL/GenBank/DDBJ databases">
        <authorList>
            <consortium name="Pathogen Informatics"/>
        </authorList>
    </citation>
    <scope>NUCLEOTIDE SEQUENCE [LARGE SCALE GENOMIC DNA]</scope>
    <source>
        <strain evidence="6 7">2789STDY5834921</strain>
    </source>
</reference>
<evidence type="ECO:0000259" key="5">
    <source>
        <dbReference type="SMART" id="SM00829"/>
    </source>
</evidence>
<dbReference type="InterPro" id="IPR002328">
    <property type="entry name" value="ADH_Zn_CS"/>
</dbReference>
<accession>A0A174KYE2</accession>
<dbReference type="InterPro" id="IPR020843">
    <property type="entry name" value="ER"/>
</dbReference>
<evidence type="ECO:0000313" key="7">
    <source>
        <dbReference type="Proteomes" id="UP000095413"/>
    </source>
</evidence>
<dbReference type="EC" id="1.1.1.14" evidence="6"/>
<keyword evidence="1 4" id="KW-0479">Metal-binding</keyword>